<evidence type="ECO:0000313" key="3">
    <source>
        <dbReference type="Proteomes" id="UP001610444"/>
    </source>
</evidence>
<reference evidence="2 3" key="1">
    <citation type="submission" date="2024-07" db="EMBL/GenBank/DDBJ databases">
        <title>Section-level genome sequencing and comparative genomics of Aspergillus sections Usti and Cavernicolus.</title>
        <authorList>
            <consortium name="Lawrence Berkeley National Laboratory"/>
            <person name="Nybo J.L."/>
            <person name="Vesth T.C."/>
            <person name="Theobald S."/>
            <person name="Frisvad J.C."/>
            <person name="Larsen T.O."/>
            <person name="Kjaerboelling I."/>
            <person name="Rothschild-Mancinelli K."/>
            <person name="Lyhne E.K."/>
            <person name="Kogle M.E."/>
            <person name="Barry K."/>
            <person name="Clum A."/>
            <person name="Na H."/>
            <person name="Ledsgaard L."/>
            <person name="Lin J."/>
            <person name="Lipzen A."/>
            <person name="Kuo A."/>
            <person name="Riley R."/>
            <person name="Mondo S."/>
            <person name="LaButti K."/>
            <person name="Haridas S."/>
            <person name="Pangalinan J."/>
            <person name="Salamov A.A."/>
            <person name="Simmons B.A."/>
            <person name="Magnuson J.K."/>
            <person name="Chen J."/>
            <person name="Drula E."/>
            <person name="Henrissat B."/>
            <person name="Wiebenga A."/>
            <person name="Lubbers R.J."/>
            <person name="Gomes A.C."/>
            <person name="Macurrencykelacurrency M.R."/>
            <person name="Stajich J."/>
            <person name="Grigoriev I.V."/>
            <person name="Mortensen U.H."/>
            <person name="De vries R.P."/>
            <person name="Baker S.E."/>
            <person name="Andersen M.R."/>
        </authorList>
    </citation>
    <scope>NUCLEOTIDE SEQUENCE [LARGE SCALE GENOMIC DNA]</scope>
    <source>
        <strain evidence="2 3">CBS 756.74</strain>
    </source>
</reference>
<dbReference type="SUPFAM" id="SSF53474">
    <property type="entry name" value="alpha/beta-Hydrolases"/>
    <property type="match status" value="1"/>
</dbReference>
<dbReference type="Gene3D" id="3.40.50.1820">
    <property type="entry name" value="alpha/beta hydrolase"/>
    <property type="match status" value="1"/>
</dbReference>
<evidence type="ECO:0000259" key="1">
    <source>
        <dbReference type="Pfam" id="PF12697"/>
    </source>
</evidence>
<gene>
    <name evidence="2" type="ORF">BJX68DRAFT_131996</name>
</gene>
<dbReference type="EMBL" id="JBFXLR010000035">
    <property type="protein sequence ID" value="KAL2845849.1"/>
    <property type="molecule type" value="Genomic_DNA"/>
</dbReference>
<comment type="caution">
    <text evidence="2">The sequence shown here is derived from an EMBL/GenBank/DDBJ whole genome shotgun (WGS) entry which is preliminary data.</text>
</comment>
<accession>A0ABR4K220</accession>
<dbReference type="InterPro" id="IPR052897">
    <property type="entry name" value="Sec-Metab_Biosynth_Hydrolase"/>
</dbReference>
<name>A0ABR4K220_9EURO</name>
<dbReference type="PANTHER" id="PTHR37017:SF3">
    <property type="entry name" value="AB HYDROLASE-1 DOMAIN-CONTAINING PROTEIN"/>
    <property type="match status" value="1"/>
</dbReference>
<dbReference type="InterPro" id="IPR000073">
    <property type="entry name" value="AB_hydrolase_1"/>
</dbReference>
<dbReference type="RefSeq" id="XP_070896872.1">
    <property type="nucleotide sequence ID" value="XM_071036315.1"/>
</dbReference>
<dbReference type="Proteomes" id="UP001610444">
    <property type="component" value="Unassembled WGS sequence"/>
</dbReference>
<evidence type="ECO:0000313" key="2">
    <source>
        <dbReference type="EMBL" id="KAL2845849.1"/>
    </source>
</evidence>
<feature type="domain" description="AB hydrolase-1" evidence="1">
    <location>
        <begin position="7"/>
        <end position="258"/>
    </location>
</feature>
<organism evidence="2 3">
    <name type="scientific">Aspergillus pseudodeflectus</name>
    <dbReference type="NCBI Taxonomy" id="176178"/>
    <lineage>
        <taxon>Eukaryota</taxon>
        <taxon>Fungi</taxon>
        <taxon>Dikarya</taxon>
        <taxon>Ascomycota</taxon>
        <taxon>Pezizomycotina</taxon>
        <taxon>Eurotiomycetes</taxon>
        <taxon>Eurotiomycetidae</taxon>
        <taxon>Eurotiales</taxon>
        <taxon>Aspergillaceae</taxon>
        <taxon>Aspergillus</taxon>
        <taxon>Aspergillus subgen. Nidulantes</taxon>
    </lineage>
</organism>
<dbReference type="PANTHER" id="PTHR37017">
    <property type="entry name" value="AB HYDROLASE-1 DOMAIN-CONTAINING PROTEIN-RELATED"/>
    <property type="match status" value="1"/>
</dbReference>
<keyword evidence="3" id="KW-1185">Reference proteome</keyword>
<proteinExistence type="predicted"/>
<protein>
    <submittedName>
        <fullName evidence="2">Alpha/beta-hydrolase</fullName>
    </submittedName>
</protein>
<dbReference type="Pfam" id="PF12697">
    <property type="entry name" value="Abhydrolase_6"/>
    <property type="match status" value="1"/>
</dbReference>
<dbReference type="InterPro" id="IPR029058">
    <property type="entry name" value="AB_hydrolase_fold"/>
</dbReference>
<sequence length="342" mass="37643">MSDLPTLVFVPGSWHKPTCYDKVITCLQDEYKLRCVSVFLPSTTENPAATFKDDLDAARTAISTETSQGRDVVVIAHSYGGMVGNSALKGFARKDVANSTNTAINNKNNNIPIPTQGAVIGLILIASGFTLTGLAFMDPFFGHPPPAWRVNKETGYAELVTSPRELFYHDVSEEEAEYWVTQLTTQSLKALFEGGEHTYAGWRDVPVWYLGTTEDRGLPVLVQRMQVGMAREMGGVVEHRELGTSHSPFLSRPRETVDVIVEAVAGFVGRELVRYGSGSTGPASARGEQRAMATVPGIRFWQPFSWLKFGVPLALGHLVGRGILLFGWGRRIWRTRLGLRSL</sequence>
<dbReference type="GeneID" id="98151479"/>